<dbReference type="Pfam" id="PF09587">
    <property type="entry name" value="PGA_cap"/>
    <property type="match status" value="1"/>
</dbReference>
<evidence type="ECO:0000313" key="6">
    <source>
        <dbReference type="Proteomes" id="UP001595955"/>
    </source>
</evidence>
<dbReference type="Gene3D" id="3.60.21.10">
    <property type="match status" value="1"/>
</dbReference>
<evidence type="ECO:0000313" key="5">
    <source>
        <dbReference type="EMBL" id="MFC4556330.1"/>
    </source>
</evidence>
<feature type="domain" description="Capsule synthesis protein CapA" evidence="4">
    <location>
        <begin position="90"/>
        <end position="342"/>
    </location>
</feature>
<feature type="compositionally biased region" description="Pro residues" evidence="2">
    <location>
        <begin position="55"/>
        <end position="86"/>
    </location>
</feature>
<dbReference type="InterPro" id="IPR052169">
    <property type="entry name" value="CW_Biosynth-Accessory"/>
</dbReference>
<dbReference type="PANTHER" id="PTHR33393:SF13">
    <property type="entry name" value="PGA BIOSYNTHESIS PROTEIN CAPA"/>
    <property type="match status" value="1"/>
</dbReference>
<feature type="transmembrane region" description="Helical" evidence="3">
    <location>
        <begin position="12"/>
        <end position="31"/>
    </location>
</feature>
<gene>
    <name evidence="5" type="ORF">ACFO3F_13840</name>
</gene>
<keyword evidence="3" id="KW-0812">Transmembrane</keyword>
<dbReference type="CDD" id="cd07381">
    <property type="entry name" value="MPP_CapA"/>
    <property type="match status" value="1"/>
</dbReference>
<dbReference type="Proteomes" id="UP001595955">
    <property type="component" value="Unassembled WGS sequence"/>
</dbReference>
<dbReference type="EMBL" id="JBHSGF010000011">
    <property type="protein sequence ID" value="MFC4556330.1"/>
    <property type="molecule type" value="Genomic_DNA"/>
</dbReference>
<evidence type="ECO:0000256" key="2">
    <source>
        <dbReference type="SAM" id="MobiDB-lite"/>
    </source>
</evidence>
<dbReference type="PANTHER" id="PTHR33393">
    <property type="entry name" value="POLYGLUTAMINE SYNTHESIS ACCESSORY PROTEIN RV0574C-RELATED"/>
    <property type="match status" value="1"/>
</dbReference>
<comment type="similarity">
    <text evidence="1">Belongs to the CapA family.</text>
</comment>
<keyword evidence="3" id="KW-1133">Transmembrane helix</keyword>
<feature type="compositionally biased region" description="Low complexity" evidence="2">
    <location>
        <begin position="40"/>
        <end position="54"/>
    </location>
</feature>
<organism evidence="5 6">
    <name type="scientific">Georgenia faecalis</name>
    <dbReference type="NCBI Taxonomy" id="2483799"/>
    <lineage>
        <taxon>Bacteria</taxon>
        <taxon>Bacillati</taxon>
        <taxon>Actinomycetota</taxon>
        <taxon>Actinomycetes</taxon>
        <taxon>Micrococcales</taxon>
        <taxon>Bogoriellaceae</taxon>
        <taxon>Georgenia</taxon>
    </lineage>
</organism>
<name>A0ABV9DC31_9MICO</name>
<reference evidence="6" key="1">
    <citation type="journal article" date="2019" name="Int. J. Syst. Evol. Microbiol.">
        <title>The Global Catalogue of Microorganisms (GCM) 10K type strain sequencing project: providing services to taxonomists for standard genome sequencing and annotation.</title>
        <authorList>
            <consortium name="The Broad Institute Genomics Platform"/>
            <consortium name="The Broad Institute Genome Sequencing Center for Infectious Disease"/>
            <person name="Wu L."/>
            <person name="Ma J."/>
        </authorList>
    </citation>
    <scope>NUCLEOTIDE SEQUENCE [LARGE SCALE GENOMIC DNA]</scope>
    <source>
        <strain evidence="6">JCM 3369</strain>
    </source>
</reference>
<comment type="caution">
    <text evidence="5">The sequence shown here is derived from an EMBL/GenBank/DDBJ whole genome shotgun (WGS) entry which is preliminary data.</text>
</comment>
<evidence type="ECO:0000256" key="3">
    <source>
        <dbReference type="SAM" id="Phobius"/>
    </source>
</evidence>
<feature type="region of interest" description="Disordered" evidence="2">
    <location>
        <begin position="425"/>
        <end position="447"/>
    </location>
</feature>
<accession>A0ABV9DC31</accession>
<keyword evidence="3" id="KW-0472">Membrane</keyword>
<evidence type="ECO:0000256" key="1">
    <source>
        <dbReference type="ARBA" id="ARBA00005662"/>
    </source>
</evidence>
<dbReference type="InterPro" id="IPR029052">
    <property type="entry name" value="Metallo-depent_PP-like"/>
</dbReference>
<dbReference type="SUPFAM" id="SSF56300">
    <property type="entry name" value="Metallo-dependent phosphatases"/>
    <property type="match status" value="1"/>
</dbReference>
<dbReference type="SMART" id="SM00854">
    <property type="entry name" value="PGA_cap"/>
    <property type="match status" value="1"/>
</dbReference>
<evidence type="ECO:0000259" key="4">
    <source>
        <dbReference type="SMART" id="SM00854"/>
    </source>
</evidence>
<keyword evidence="6" id="KW-1185">Reference proteome</keyword>
<feature type="region of interest" description="Disordered" evidence="2">
    <location>
        <begin position="40"/>
        <end position="88"/>
    </location>
</feature>
<dbReference type="InterPro" id="IPR019079">
    <property type="entry name" value="Capsule_synth_CapA"/>
</dbReference>
<dbReference type="RefSeq" id="WP_122824528.1">
    <property type="nucleotide sequence ID" value="NZ_CP033325.1"/>
</dbReference>
<proteinExistence type="inferred from homology"/>
<sequence>MARHALPARRRVLAPVLGVLLAAVVLAVLAWRPWLEAETPLPATSPGATSAPSAPSSPDPSPAAPSPAAPSPAAPSPSATPSPPTPAVFTVLGGGDVLPHATVIRTAATGDGYDFVPLMEPVAPFTRGADLALCNLEVPLAPPGTQPSGYPMFGAPTELVADLARLGWDGCSTSTNHSLDRGLPGLVHTLDALDAAGLGHVGTARTPAEADRPQLYRLDRAGQTVTVAHLGATYGTNGIPVPAAAPWAVTLIDVDGLVARAAAARADGADLVIVSVHCCSEYQGQPAPQQVEIAEALAASGEVDLVLGHHAHVPQPVARLEGGPGGRGMWVAYGLGNLISNQDERCCVPQTATGLLATATVVKPADGPARVDAVEWTAVTVDRVGAQRLYVLADLLAGARPELLTLGADQLTDRYRGVLDVVGTDAPERTAPPVPTGPAPLVVPRAG</sequence>
<protein>
    <submittedName>
        <fullName evidence="5">CapA family protein</fullName>
    </submittedName>
</protein>